<gene>
    <name evidence="1" type="ORF">PTD2_20997</name>
</gene>
<proteinExistence type="predicted"/>
<evidence type="ECO:0000313" key="1">
    <source>
        <dbReference type="EMBL" id="EAR28333.1"/>
    </source>
</evidence>
<keyword evidence="2" id="KW-1185">Reference proteome</keyword>
<dbReference type="STRING" id="87626.PTD2_20997"/>
<protein>
    <submittedName>
        <fullName evidence="1">Uncharacterized protein</fullName>
    </submittedName>
</protein>
<dbReference type="HOGENOM" id="CLU_2719346_0_0_6"/>
<dbReference type="EMBL" id="AAOH01000004">
    <property type="protein sequence ID" value="EAR28333.1"/>
    <property type="molecule type" value="Genomic_DNA"/>
</dbReference>
<dbReference type="Proteomes" id="UP000006201">
    <property type="component" value="Unassembled WGS sequence"/>
</dbReference>
<name>A4CAC5_9GAMM</name>
<organism evidence="1 2">
    <name type="scientific">Pseudoalteromonas tunicata D2</name>
    <dbReference type="NCBI Taxonomy" id="87626"/>
    <lineage>
        <taxon>Bacteria</taxon>
        <taxon>Pseudomonadati</taxon>
        <taxon>Pseudomonadota</taxon>
        <taxon>Gammaproteobacteria</taxon>
        <taxon>Alteromonadales</taxon>
        <taxon>Pseudoalteromonadaceae</taxon>
        <taxon>Pseudoalteromonas</taxon>
    </lineage>
</organism>
<dbReference type="AlphaFoldDB" id="A4CAC5"/>
<comment type="caution">
    <text evidence="1">The sequence shown here is derived from an EMBL/GenBank/DDBJ whole genome shotgun (WGS) entry which is preliminary data.</text>
</comment>
<accession>A4CAC5</accession>
<evidence type="ECO:0000313" key="2">
    <source>
        <dbReference type="Proteomes" id="UP000006201"/>
    </source>
</evidence>
<reference evidence="1 2" key="1">
    <citation type="submission" date="2006-02" db="EMBL/GenBank/DDBJ databases">
        <authorList>
            <person name="Moran M.A."/>
            <person name="Kjelleberg S."/>
            <person name="Egan S."/>
            <person name="Saunders N."/>
            <person name="Thomas T."/>
            <person name="Ferriera S."/>
            <person name="Johnson J."/>
            <person name="Kravitz S."/>
            <person name="Halpern A."/>
            <person name="Remington K."/>
            <person name="Beeson K."/>
            <person name="Tran B."/>
            <person name="Rogers Y.-H."/>
            <person name="Friedman R."/>
            <person name="Venter J.C."/>
        </authorList>
    </citation>
    <scope>NUCLEOTIDE SEQUENCE [LARGE SCALE GENOMIC DNA]</scope>
    <source>
        <strain evidence="1 2">D2</strain>
    </source>
</reference>
<sequence>MISEFALRGAGASLLAKSSAALPHFVGRALARQDISQQTYWQFFCSVKFQFQALICQKMNFFKSMRTLIEQK</sequence>